<dbReference type="SMART" id="SM00962">
    <property type="entry name" value="SRP54"/>
    <property type="match status" value="1"/>
</dbReference>
<evidence type="ECO:0000256" key="7">
    <source>
        <dbReference type="ARBA" id="ARBA00023170"/>
    </source>
</evidence>
<evidence type="ECO:0000313" key="11">
    <source>
        <dbReference type="EMBL" id="AGN27206.1"/>
    </source>
</evidence>
<dbReference type="PROSITE" id="PS00300">
    <property type="entry name" value="SRP54"/>
    <property type="match status" value="1"/>
</dbReference>
<dbReference type="GO" id="GO:0005047">
    <property type="term" value="F:signal recognition particle binding"/>
    <property type="evidence" value="ECO:0007669"/>
    <property type="project" value="TreeGrafter"/>
</dbReference>
<dbReference type="InterPro" id="IPR042101">
    <property type="entry name" value="SRP54_N_sf"/>
</dbReference>
<dbReference type="NCBIfam" id="TIGR00064">
    <property type="entry name" value="ftsY"/>
    <property type="match status" value="1"/>
</dbReference>
<reference evidence="11 12" key="1">
    <citation type="journal article" date="2013" name="Genome Announc.">
        <title>Genome sequence of 'Candidatus Methanomassiliicoccus intestinalis' Issoire-Mx1, a third thermoplasmatales-related methanogenic archaeon from human feces.</title>
        <authorList>
            <person name="Borrel G."/>
            <person name="Harris H.M."/>
            <person name="Parisot N."/>
            <person name="Gaci N."/>
            <person name="Tottey W."/>
            <person name="Mihajlovski A."/>
            <person name="Deane J."/>
            <person name="Gribaldo S."/>
            <person name="Bardot O."/>
            <person name="Peyretaillade E."/>
            <person name="Peyret P."/>
            <person name="O'Toole P.W."/>
            <person name="Brugere J.F."/>
        </authorList>
    </citation>
    <scope>NUCLEOTIDE SEQUENCE [LARGE SCALE GENOMIC DNA]</scope>
    <source>
        <strain evidence="11 12">Issoire-Mx1</strain>
    </source>
</reference>
<evidence type="ECO:0000256" key="4">
    <source>
        <dbReference type="ARBA" id="ARBA00022801"/>
    </source>
</evidence>
<dbReference type="GeneID" id="41324277"/>
<dbReference type="Proteomes" id="UP000014070">
    <property type="component" value="Chromosome"/>
</dbReference>
<comment type="catalytic activity">
    <reaction evidence="8">
        <text>GTP + H2O = GDP + phosphate + H(+)</text>
        <dbReference type="Rhea" id="RHEA:19669"/>
        <dbReference type="ChEBI" id="CHEBI:15377"/>
        <dbReference type="ChEBI" id="CHEBI:15378"/>
        <dbReference type="ChEBI" id="CHEBI:37565"/>
        <dbReference type="ChEBI" id="CHEBI:43474"/>
        <dbReference type="ChEBI" id="CHEBI:58189"/>
        <dbReference type="EC" id="3.6.5.4"/>
    </reaction>
</comment>
<dbReference type="HOGENOM" id="CLU_009301_3_1_2"/>
<evidence type="ECO:0000313" key="12">
    <source>
        <dbReference type="Proteomes" id="UP000014070"/>
    </source>
</evidence>
<keyword evidence="5 8" id="KW-0342">GTP-binding</keyword>
<keyword evidence="4 8" id="KW-0378">Hydrolase</keyword>
<evidence type="ECO:0000256" key="2">
    <source>
        <dbReference type="ARBA" id="ARBA00022490"/>
    </source>
</evidence>
<dbReference type="GO" id="GO:0003924">
    <property type="term" value="F:GTPase activity"/>
    <property type="evidence" value="ECO:0007669"/>
    <property type="project" value="UniProtKB-UniRule"/>
</dbReference>
<evidence type="ECO:0000256" key="5">
    <source>
        <dbReference type="ARBA" id="ARBA00023134"/>
    </source>
</evidence>
<keyword evidence="3 8" id="KW-0547">Nucleotide-binding</keyword>
<dbReference type="CDD" id="cd17874">
    <property type="entry name" value="FtsY"/>
    <property type="match status" value="1"/>
</dbReference>
<evidence type="ECO:0000256" key="6">
    <source>
        <dbReference type="ARBA" id="ARBA00023136"/>
    </source>
</evidence>
<dbReference type="InterPro" id="IPR013822">
    <property type="entry name" value="Signal_recog_particl_SRP54_hlx"/>
</dbReference>
<comment type="similarity">
    <text evidence="8">Belongs to the GTP-binding SRP family. FtsY subfamily.</text>
</comment>
<keyword evidence="1 8" id="KW-1003">Cell membrane</keyword>
<feature type="compositionally biased region" description="Basic and acidic residues" evidence="9">
    <location>
        <begin position="106"/>
        <end position="163"/>
    </location>
</feature>
<feature type="compositionally biased region" description="Acidic residues" evidence="9">
    <location>
        <begin position="79"/>
        <end position="91"/>
    </location>
</feature>
<proteinExistence type="inferred from homology"/>
<dbReference type="Pfam" id="PF00448">
    <property type="entry name" value="SRP54"/>
    <property type="match status" value="1"/>
</dbReference>
<dbReference type="PANTHER" id="PTHR43134:SF1">
    <property type="entry name" value="SIGNAL RECOGNITION PARTICLE RECEPTOR SUBUNIT ALPHA"/>
    <property type="match status" value="1"/>
</dbReference>
<dbReference type="HAMAP" id="MF_00920">
    <property type="entry name" value="FtsY"/>
    <property type="match status" value="1"/>
</dbReference>
<feature type="region of interest" description="Disordered" evidence="9">
    <location>
        <begin position="75"/>
        <end position="234"/>
    </location>
</feature>
<gene>
    <name evidence="8" type="primary">ftsY</name>
    <name evidence="11" type="ORF">MMINT_19350</name>
</gene>
<evidence type="ECO:0000256" key="9">
    <source>
        <dbReference type="SAM" id="MobiDB-lite"/>
    </source>
</evidence>
<feature type="domain" description="SRP54-type proteins GTP-binding" evidence="10">
    <location>
        <begin position="487"/>
        <end position="500"/>
    </location>
</feature>
<dbReference type="PANTHER" id="PTHR43134">
    <property type="entry name" value="SIGNAL RECOGNITION PARTICLE RECEPTOR SUBUNIT ALPHA"/>
    <property type="match status" value="1"/>
</dbReference>
<comment type="subunit">
    <text evidence="8">Part of the signal recognition particle protein translocation system, which is composed of SRP and FtsY.</text>
</comment>
<dbReference type="InterPro" id="IPR000897">
    <property type="entry name" value="SRP54_GTPase_dom"/>
</dbReference>
<feature type="binding site" evidence="8">
    <location>
        <begin position="326"/>
        <end position="333"/>
    </location>
    <ligand>
        <name>GTP</name>
        <dbReference type="ChEBI" id="CHEBI:37565"/>
    </ligand>
</feature>
<name>R9TBX9_METII</name>
<dbReference type="SMART" id="SM00963">
    <property type="entry name" value="SRP54_N"/>
    <property type="match status" value="1"/>
</dbReference>
<evidence type="ECO:0000256" key="3">
    <source>
        <dbReference type="ARBA" id="ARBA00022741"/>
    </source>
</evidence>
<keyword evidence="12" id="KW-1185">Reference proteome</keyword>
<dbReference type="GO" id="GO:0006614">
    <property type="term" value="P:SRP-dependent cotranslational protein targeting to membrane"/>
    <property type="evidence" value="ECO:0007669"/>
    <property type="project" value="InterPro"/>
</dbReference>
<comment type="subcellular location">
    <subcellularLocation>
        <location evidence="8">Cell membrane</location>
        <topology evidence="8">Peripheral membrane protein</topology>
        <orientation evidence="8">Cytoplasmic side</orientation>
    </subcellularLocation>
    <subcellularLocation>
        <location evidence="8">Cytoplasm</location>
    </subcellularLocation>
</comment>
<dbReference type="EMBL" id="CP005934">
    <property type="protein sequence ID" value="AGN27206.1"/>
    <property type="molecule type" value="Genomic_DNA"/>
</dbReference>
<dbReference type="InterPro" id="IPR036225">
    <property type="entry name" value="SRP/SRP_N"/>
</dbReference>
<dbReference type="Gene3D" id="1.20.120.140">
    <property type="entry name" value="Signal recognition particle SRP54, nucleotide-binding domain"/>
    <property type="match status" value="1"/>
</dbReference>
<dbReference type="InterPro" id="IPR003593">
    <property type="entry name" value="AAA+_ATPase"/>
</dbReference>
<feature type="compositionally biased region" description="Acidic residues" evidence="9">
    <location>
        <begin position="21"/>
        <end position="30"/>
    </location>
</feature>
<comment type="function">
    <text evidence="8">Involved in targeting and insertion of nascent membrane proteins into the cytoplasmic membrane. Acts as a receptor for the complex formed by the signal recognition particle (SRP) and the ribosome-nascent chain (RNC).</text>
</comment>
<dbReference type="Gene3D" id="3.40.50.300">
    <property type="entry name" value="P-loop containing nucleotide triphosphate hydrolases"/>
    <property type="match status" value="1"/>
</dbReference>
<keyword evidence="6 8" id="KW-0472">Membrane</keyword>
<dbReference type="STRING" id="1295009.MMINT_19350"/>
<dbReference type="SUPFAM" id="SSF52540">
    <property type="entry name" value="P-loop containing nucleoside triphosphate hydrolases"/>
    <property type="match status" value="1"/>
</dbReference>
<dbReference type="KEGG" id="mer:MMINT_19350"/>
<protein>
    <recommendedName>
        <fullName evidence="8">Signal recognition particle receptor FtsY</fullName>
        <shortName evidence="8">SRP receptor</shortName>
        <ecNumber evidence="8">3.6.5.4</ecNumber>
    </recommendedName>
</protein>
<dbReference type="FunCoup" id="R9TBX9">
    <property type="interactions" value="91"/>
</dbReference>
<dbReference type="InterPro" id="IPR027417">
    <property type="entry name" value="P-loop_NTPase"/>
</dbReference>
<feature type="compositionally biased region" description="Basic and acidic residues" evidence="9">
    <location>
        <begin position="202"/>
        <end position="225"/>
    </location>
</feature>
<feature type="binding site" evidence="8">
    <location>
        <begin position="466"/>
        <end position="469"/>
    </location>
    <ligand>
        <name>GTP</name>
        <dbReference type="ChEBI" id="CHEBI:37565"/>
    </ligand>
</feature>
<dbReference type="GO" id="GO:0005525">
    <property type="term" value="F:GTP binding"/>
    <property type="evidence" value="ECO:0007669"/>
    <property type="project" value="UniProtKB-UniRule"/>
</dbReference>
<dbReference type="AlphaFoldDB" id="R9TBX9"/>
<dbReference type="FunFam" id="3.40.50.300:FF:000053">
    <property type="entry name" value="Signal recognition particle receptor FtsY"/>
    <property type="match status" value="1"/>
</dbReference>
<evidence type="ECO:0000259" key="10">
    <source>
        <dbReference type="PROSITE" id="PS00300"/>
    </source>
</evidence>
<keyword evidence="7 8" id="KW-0675">Receptor</keyword>
<sequence length="515" mass="56755">MFDSLKKKLSALKSKESERIDELEESEEPDTSIPEEPVEEPKKKAPKTTAKSKSDDDDLLDDDFWDDEAFWKNDKFFEDAPEDEDDFEEDIIPEKPAPKPAPKQPVKKESPLPEEKPAAEKPALEEPKRARASIFERRSKQEAPKQKEAAPQETKEVRPEPVKQVEVQPEPVKPEPAPVVKQTEEVKPAPVKNVEVQPPAEPEARSVDESKKGFFSKRGEKKHEAPVAASVSKNAKSIDKDDIESILWDLEIGLLESDVALPVIDAIKEGVQQVLSERKVERGENLGDIVEEALKSAIGSVLQSNEFDFDKFIDDSDKPAVVMFVGINGTGKTTSIAKLANRLQKSGRTVVLAASDTFRAGAIEQLTIHSDNLGVKIIKHQSGADPAAVAYDAVEHAKSKHKDVVLVDTAGRMQTNSNLMDEMKKIKRVVKPNLVIFVGDALAGNDAVEQAKAFNDAIGLDAIILTKIDADAKGGAALSIAHSIGKPIAFMSMGQEYEDIIKFDSEWMLERLFSD</sequence>
<evidence type="ECO:0000256" key="8">
    <source>
        <dbReference type="HAMAP-Rule" id="MF_00920"/>
    </source>
</evidence>
<keyword evidence="2 8" id="KW-0963">Cytoplasm</keyword>
<dbReference type="Pfam" id="PF02881">
    <property type="entry name" value="SRP54_N"/>
    <property type="match status" value="1"/>
</dbReference>
<accession>R9TBX9</accession>
<dbReference type="InterPro" id="IPR004390">
    <property type="entry name" value="SR_rcpt_FtsY"/>
</dbReference>
<dbReference type="GO" id="GO:0005886">
    <property type="term" value="C:plasma membrane"/>
    <property type="evidence" value="ECO:0007669"/>
    <property type="project" value="UniProtKB-SubCell"/>
</dbReference>
<feature type="binding site" evidence="8">
    <location>
        <begin position="408"/>
        <end position="412"/>
    </location>
    <ligand>
        <name>GTP</name>
        <dbReference type="ChEBI" id="CHEBI:37565"/>
    </ligand>
</feature>
<dbReference type="InParanoid" id="R9TBX9"/>
<dbReference type="GO" id="GO:0005737">
    <property type="term" value="C:cytoplasm"/>
    <property type="evidence" value="ECO:0007669"/>
    <property type="project" value="UniProtKB-SubCell"/>
</dbReference>
<dbReference type="RefSeq" id="WP_020449731.1">
    <property type="nucleotide sequence ID" value="NC_021353.1"/>
</dbReference>
<evidence type="ECO:0000256" key="1">
    <source>
        <dbReference type="ARBA" id="ARBA00022475"/>
    </source>
</evidence>
<dbReference type="SMART" id="SM00382">
    <property type="entry name" value="AAA"/>
    <property type="match status" value="1"/>
</dbReference>
<organism evidence="11 12">
    <name type="scientific">Methanomassiliicoccus intestinalis (strain Issoire-Mx1)</name>
    <dbReference type="NCBI Taxonomy" id="1295009"/>
    <lineage>
        <taxon>Archaea</taxon>
        <taxon>Methanobacteriati</taxon>
        <taxon>Thermoplasmatota</taxon>
        <taxon>Thermoplasmata</taxon>
        <taxon>Methanomassiliicoccales</taxon>
        <taxon>Methanomassiliicoccaceae</taxon>
        <taxon>Methanomassiliicoccus</taxon>
    </lineage>
</organism>
<dbReference type="SUPFAM" id="SSF47364">
    <property type="entry name" value="Domain of the SRP/SRP receptor G-proteins"/>
    <property type="match status" value="1"/>
</dbReference>
<dbReference type="EC" id="3.6.5.4" evidence="8"/>
<feature type="region of interest" description="Disordered" evidence="9">
    <location>
        <begin position="1"/>
        <end position="62"/>
    </location>
</feature>